<sequence length="355" mass="40650">MPISAVAVAGLVSVVTIFQLLQQYAYHLANGFDFDFSWRIISAKLLIGNLLWAGLSPLLLSLARSLTTFNRLSSKNLIQLVLVLAIAFLHNLSSLWLYNFSYYLQSGYMRSFFGDNNRSDLITGFFTSLIECVVIIGLFMAVDYQRKLANKERDLAKAQLDALKMQLHPHFIFNTLHSISSMIDMDMKKAQRMITKVGDLLRSMLAYDEIEFVTLKEEIDFIRNYLELEQIRFQDRMSISFDIDDRLAQNKVPSLILQPLVENCIKHGVSKSTGQSHILVSATICQNGTNHQWLKLEINNSESNRAYLSHGNGFGIGLQNVKKRLAQNYPEQYFCEFGRVDDKHYKSEIRIPIKT</sequence>
<dbReference type="SUPFAM" id="SSF55874">
    <property type="entry name" value="ATPase domain of HSP90 chaperone/DNA topoisomerase II/histidine kinase"/>
    <property type="match status" value="1"/>
</dbReference>
<keyword evidence="4" id="KW-1185">Reference proteome</keyword>
<dbReference type="AlphaFoldDB" id="A0A1W2G4W8"/>
<evidence type="ECO:0000313" key="3">
    <source>
        <dbReference type="EMBL" id="SMD31717.1"/>
    </source>
</evidence>
<dbReference type="InterPro" id="IPR050640">
    <property type="entry name" value="Bact_2-comp_sensor_kinase"/>
</dbReference>
<feature type="transmembrane region" description="Helical" evidence="1">
    <location>
        <begin position="121"/>
        <end position="142"/>
    </location>
</feature>
<dbReference type="Gene3D" id="3.30.565.10">
    <property type="entry name" value="Histidine kinase-like ATPase, C-terminal domain"/>
    <property type="match status" value="1"/>
</dbReference>
<dbReference type="Pfam" id="PF06580">
    <property type="entry name" value="His_kinase"/>
    <property type="match status" value="1"/>
</dbReference>
<feature type="transmembrane region" description="Helical" evidence="1">
    <location>
        <begin position="80"/>
        <end position="101"/>
    </location>
</feature>
<dbReference type="STRING" id="692418.SAMN04488029_0052"/>
<dbReference type="InterPro" id="IPR036890">
    <property type="entry name" value="HATPase_C_sf"/>
</dbReference>
<dbReference type="InterPro" id="IPR010559">
    <property type="entry name" value="Sig_transdc_His_kin_internal"/>
</dbReference>
<organism evidence="3 4">
    <name type="scientific">Reichenbachiella faecimaris</name>
    <dbReference type="NCBI Taxonomy" id="692418"/>
    <lineage>
        <taxon>Bacteria</taxon>
        <taxon>Pseudomonadati</taxon>
        <taxon>Bacteroidota</taxon>
        <taxon>Cytophagia</taxon>
        <taxon>Cytophagales</taxon>
        <taxon>Reichenbachiellaceae</taxon>
        <taxon>Reichenbachiella</taxon>
    </lineage>
</organism>
<accession>A0A1W2G4W8</accession>
<keyword evidence="1" id="KW-1133">Transmembrane helix</keyword>
<dbReference type="EMBL" id="FWYF01000001">
    <property type="protein sequence ID" value="SMD31717.1"/>
    <property type="molecule type" value="Genomic_DNA"/>
</dbReference>
<keyword evidence="3" id="KW-0808">Transferase</keyword>
<name>A0A1W2G4W8_REIFA</name>
<dbReference type="GO" id="GO:0000155">
    <property type="term" value="F:phosphorelay sensor kinase activity"/>
    <property type="evidence" value="ECO:0007669"/>
    <property type="project" value="InterPro"/>
</dbReference>
<proteinExistence type="predicted"/>
<dbReference type="Proteomes" id="UP000192472">
    <property type="component" value="Unassembled WGS sequence"/>
</dbReference>
<gene>
    <name evidence="3" type="ORF">SAMN04488029_0052</name>
</gene>
<feature type="domain" description="Signal transduction histidine kinase internal region" evidence="2">
    <location>
        <begin position="158"/>
        <end position="237"/>
    </location>
</feature>
<evidence type="ECO:0000259" key="2">
    <source>
        <dbReference type="Pfam" id="PF06580"/>
    </source>
</evidence>
<reference evidence="3 4" key="1">
    <citation type="submission" date="2017-04" db="EMBL/GenBank/DDBJ databases">
        <authorList>
            <person name="Afonso C.L."/>
            <person name="Miller P.J."/>
            <person name="Scott M.A."/>
            <person name="Spackman E."/>
            <person name="Goraichik I."/>
            <person name="Dimitrov K.M."/>
            <person name="Suarez D.L."/>
            <person name="Swayne D.E."/>
        </authorList>
    </citation>
    <scope>NUCLEOTIDE SEQUENCE [LARGE SCALE GENOMIC DNA]</scope>
    <source>
        <strain evidence="3 4">DSM 26133</strain>
    </source>
</reference>
<dbReference type="PANTHER" id="PTHR34220:SF7">
    <property type="entry name" value="SENSOR HISTIDINE KINASE YPDA"/>
    <property type="match status" value="1"/>
</dbReference>
<protein>
    <submittedName>
        <fullName evidence="3">Histidine kinase</fullName>
    </submittedName>
</protein>
<keyword evidence="3" id="KW-0418">Kinase</keyword>
<evidence type="ECO:0000256" key="1">
    <source>
        <dbReference type="SAM" id="Phobius"/>
    </source>
</evidence>
<keyword evidence="1" id="KW-0812">Transmembrane</keyword>
<dbReference type="GO" id="GO:0016020">
    <property type="term" value="C:membrane"/>
    <property type="evidence" value="ECO:0007669"/>
    <property type="project" value="InterPro"/>
</dbReference>
<feature type="transmembrane region" description="Helical" evidence="1">
    <location>
        <begin position="41"/>
        <end position="60"/>
    </location>
</feature>
<evidence type="ECO:0000313" key="4">
    <source>
        <dbReference type="Proteomes" id="UP000192472"/>
    </source>
</evidence>
<keyword evidence="1" id="KW-0472">Membrane</keyword>
<dbReference type="PANTHER" id="PTHR34220">
    <property type="entry name" value="SENSOR HISTIDINE KINASE YPDA"/>
    <property type="match status" value="1"/>
</dbReference>